<accession>A0ACB5SL65</accession>
<evidence type="ECO:0000313" key="1">
    <source>
        <dbReference type="EMBL" id="GME46893.1"/>
    </source>
</evidence>
<evidence type="ECO:0000313" key="2">
    <source>
        <dbReference type="Proteomes" id="UP001165186"/>
    </source>
</evidence>
<reference evidence="1" key="1">
    <citation type="submission" date="2024-09" db="EMBL/GenBank/DDBJ databases">
        <title>Draft Genome Sequences of Neofusicoccum parvum.</title>
        <authorList>
            <person name="Ashida A."/>
            <person name="Camagna M."/>
            <person name="Tanaka A."/>
            <person name="Takemoto D."/>
        </authorList>
    </citation>
    <scope>NUCLEOTIDE SEQUENCE</scope>
    <source>
        <strain evidence="1">PPO83</strain>
    </source>
</reference>
<gene>
    <name evidence="1" type="primary">g3372</name>
    <name evidence="1" type="ORF">NpPPO83_00003372</name>
</gene>
<name>A0ACB5SL65_9PEZI</name>
<organism evidence="1 2">
    <name type="scientific">Neofusicoccum parvum</name>
    <dbReference type="NCBI Taxonomy" id="310453"/>
    <lineage>
        <taxon>Eukaryota</taxon>
        <taxon>Fungi</taxon>
        <taxon>Dikarya</taxon>
        <taxon>Ascomycota</taxon>
        <taxon>Pezizomycotina</taxon>
        <taxon>Dothideomycetes</taxon>
        <taxon>Dothideomycetes incertae sedis</taxon>
        <taxon>Botryosphaeriales</taxon>
        <taxon>Botryosphaeriaceae</taxon>
        <taxon>Neofusicoccum</taxon>
    </lineage>
</organism>
<protein>
    <submittedName>
        <fullName evidence="1">Integral membrane protein</fullName>
    </submittedName>
</protein>
<sequence>MDTHLLWTRGQLDGHDPSSQNGQTHPAPPPQTRAPEIMATTLTVTLVCALIVGIRLFTRFYVLKSLALDDWLIVVATCLSGILTGTMIQKKGLGMHTHDLNMAEMSHMMLGLFWGFIVYNLALGVTKISIVFSYLRVFASTKRTRIACLVTLGLLIANTFQAVLTSVLSCNPVWLFWHPEKALLENPPMRYEDHCLNLKVMWFFQGAINIVFDFVLIVLPMPVLKSLRISRRERYALMSIFALGGFGCIVSFLRLRSLHKAASSKDAGWDNVNSVRWSVIEVTVGIMCASLPQCKALITRLFPRWLPGGHRPPTMRNVAVSNYDKGHGWQSKLAAGIELDQMQRTQMTVKQVVLPPSLSRPQ</sequence>
<proteinExistence type="predicted"/>
<dbReference type="Proteomes" id="UP001165186">
    <property type="component" value="Unassembled WGS sequence"/>
</dbReference>
<keyword evidence="2" id="KW-1185">Reference proteome</keyword>
<comment type="caution">
    <text evidence="1">The sequence shown here is derived from an EMBL/GenBank/DDBJ whole genome shotgun (WGS) entry which is preliminary data.</text>
</comment>
<dbReference type="EMBL" id="BSXG01000128">
    <property type="protein sequence ID" value="GME46893.1"/>
    <property type="molecule type" value="Genomic_DNA"/>
</dbReference>